<dbReference type="Gene3D" id="3.10.20.30">
    <property type="match status" value="1"/>
</dbReference>
<dbReference type="Pfam" id="PF00111">
    <property type="entry name" value="Fer2"/>
    <property type="match status" value="1"/>
</dbReference>
<dbReference type="PROSITE" id="PS00197">
    <property type="entry name" value="2FE2S_FER_1"/>
    <property type="match status" value="1"/>
</dbReference>
<dbReference type="InterPro" id="IPR008333">
    <property type="entry name" value="Cbr1-like_FAD-bd_dom"/>
</dbReference>
<evidence type="ECO:0000256" key="7">
    <source>
        <dbReference type="ARBA" id="ARBA00023004"/>
    </source>
</evidence>
<dbReference type="CDD" id="cd06214">
    <property type="entry name" value="PA_degradation_oxidoreductase_like"/>
    <property type="match status" value="1"/>
</dbReference>
<evidence type="ECO:0000256" key="1">
    <source>
        <dbReference type="ARBA" id="ARBA00001974"/>
    </source>
</evidence>
<sequence length="354" mass="38782">MDTTTEQRSHNAQDRRSRVRVVRVIDETDDAKSFVLEVTDARPSLFDYRPGQFLTFRVPNDRTGSVARCYSLASSPVCDRELKVTVKRTTSGYASNWLCDNLSVGDVIDVMAPAGTFTPRSLDEDLLLWAGGSGITPLLSILKTVLAAGSGHVALVYANRAAGSVIFADELHRLAAEHPDRVRVIGWLESEHGRPSTDDLARIVAAYPGRESFLCGPPGFMTTVREALSRFDVPRSHIHAEVFTSLSGDPFAEVNEVRQPGSEAEAVRVHIDHDGVTHTLDWPRERTLVDVLLAQGLDIPYSCREGRCGTCAFVVVEGEVEMDDNGVLDDEDIAEGYALACRARPRTAVVGARF</sequence>
<keyword evidence="4" id="KW-0479">Metal-binding</keyword>
<evidence type="ECO:0000313" key="11">
    <source>
        <dbReference type="EMBL" id="AFA75140.1"/>
    </source>
</evidence>
<dbReference type="RefSeq" id="WP_014361401.1">
    <property type="nucleotide sequence ID" value="NC_016906.1"/>
</dbReference>
<protein>
    <submittedName>
        <fullName evidence="11">Putative ferredoxin oxidoreductase</fullName>
    </submittedName>
</protein>
<accession>H6MT19</accession>
<dbReference type="GO" id="GO:0046872">
    <property type="term" value="F:metal ion binding"/>
    <property type="evidence" value="ECO:0007669"/>
    <property type="project" value="UniProtKB-KW"/>
</dbReference>
<dbReference type="InterPro" id="IPR039261">
    <property type="entry name" value="FNR_nucleotide-bd"/>
</dbReference>
<keyword evidence="6" id="KW-0560">Oxidoreductase</keyword>
<dbReference type="PROSITE" id="PS51085">
    <property type="entry name" value="2FE2S_FER_2"/>
    <property type="match status" value="1"/>
</dbReference>
<comment type="cofactor">
    <cofactor evidence="1">
        <name>FAD</name>
        <dbReference type="ChEBI" id="CHEBI:57692"/>
    </cofactor>
</comment>
<keyword evidence="8" id="KW-0411">Iron-sulfur</keyword>
<dbReference type="GO" id="GO:0016491">
    <property type="term" value="F:oxidoreductase activity"/>
    <property type="evidence" value="ECO:0007669"/>
    <property type="project" value="UniProtKB-KW"/>
</dbReference>
<keyword evidence="2" id="KW-0285">Flavoprotein</keyword>
<keyword evidence="12" id="KW-1185">Reference proteome</keyword>
<dbReference type="SUPFAM" id="SSF52343">
    <property type="entry name" value="Ferredoxin reductase-like, C-terminal NADP-linked domain"/>
    <property type="match status" value="1"/>
</dbReference>
<dbReference type="eggNOG" id="COG1018">
    <property type="taxonomic scope" value="Bacteria"/>
</dbReference>
<keyword evidence="5" id="KW-0274">FAD</keyword>
<dbReference type="PRINTS" id="PR00371">
    <property type="entry name" value="FPNCR"/>
</dbReference>
<name>H6MT19_GORPV</name>
<dbReference type="Proteomes" id="UP000009154">
    <property type="component" value="Chromosome"/>
</dbReference>
<evidence type="ECO:0000256" key="2">
    <source>
        <dbReference type="ARBA" id="ARBA00022630"/>
    </source>
</evidence>
<dbReference type="InterPro" id="IPR006058">
    <property type="entry name" value="2Fe2S_fd_BS"/>
</dbReference>
<dbReference type="GO" id="GO:0051537">
    <property type="term" value="F:2 iron, 2 sulfur cluster binding"/>
    <property type="evidence" value="ECO:0007669"/>
    <property type="project" value="UniProtKB-KW"/>
</dbReference>
<dbReference type="InterPro" id="IPR017938">
    <property type="entry name" value="Riboflavin_synthase-like_b-brl"/>
</dbReference>
<dbReference type="AlphaFoldDB" id="H6MT19"/>
<dbReference type="Pfam" id="PF00970">
    <property type="entry name" value="FAD_binding_6"/>
    <property type="match status" value="1"/>
</dbReference>
<evidence type="ECO:0000259" key="10">
    <source>
        <dbReference type="PROSITE" id="PS51384"/>
    </source>
</evidence>
<evidence type="ECO:0000256" key="6">
    <source>
        <dbReference type="ARBA" id="ARBA00023002"/>
    </source>
</evidence>
<dbReference type="Pfam" id="PF00175">
    <property type="entry name" value="NAD_binding_1"/>
    <property type="match status" value="1"/>
</dbReference>
<evidence type="ECO:0000313" key="12">
    <source>
        <dbReference type="Proteomes" id="UP000009154"/>
    </source>
</evidence>
<keyword evidence="7" id="KW-0408">Iron</keyword>
<dbReference type="InterPro" id="IPR001041">
    <property type="entry name" value="2Fe-2S_ferredoxin-type"/>
</dbReference>
<dbReference type="PANTHER" id="PTHR47354">
    <property type="entry name" value="NADH OXIDOREDUCTASE HCR"/>
    <property type="match status" value="1"/>
</dbReference>
<evidence type="ECO:0000256" key="5">
    <source>
        <dbReference type="ARBA" id="ARBA00022827"/>
    </source>
</evidence>
<gene>
    <name evidence="11" type="ordered locus">GPOL_c41340</name>
</gene>
<evidence type="ECO:0000256" key="4">
    <source>
        <dbReference type="ARBA" id="ARBA00022723"/>
    </source>
</evidence>
<dbReference type="STRING" id="1112204.GPOL_c41340"/>
<evidence type="ECO:0000256" key="3">
    <source>
        <dbReference type="ARBA" id="ARBA00022714"/>
    </source>
</evidence>
<dbReference type="GO" id="GO:0050660">
    <property type="term" value="F:flavin adenine dinucleotide binding"/>
    <property type="evidence" value="ECO:0007669"/>
    <property type="project" value="TreeGrafter"/>
</dbReference>
<dbReference type="PRINTS" id="PR00410">
    <property type="entry name" value="PHEHYDRXLASE"/>
</dbReference>
<dbReference type="InterPro" id="IPR012675">
    <property type="entry name" value="Beta-grasp_dom_sf"/>
</dbReference>
<dbReference type="PANTHER" id="PTHR47354:SF8">
    <property type="entry name" value="1,2-PHENYLACETYL-COA EPOXIDASE, SUBUNIT E"/>
    <property type="match status" value="1"/>
</dbReference>
<evidence type="ECO:0000256" key="8">
    <source>
        <dbReference type="ARBA" id="ARBA00023014"/>
    </source>
</evidence>
<feature type="domain" description="2Fe-2S ferredoxin-type" evidence="9">
    <location>
        <begin position="267"/>
        <end position="354"/>
    </location>
</feature>
<dbReference type="SUPFAM" id="SSF54292">
    <property type="entry name" value="2Fe-2S ferredoxin-like"/>
    <property type="match status" value="1"/>
</dbReference>
<dbReference type="InterPro" id="IPR036010">
    <property type="entry name" value="2Fe-2S_ferredoxin-like_sf"/>
</dbReference>
<dbReference type="InterPro" id="IPR001433">
    <property type="entry name" value="OxRdtase_FAD/NAD-bd"/>
</dbReference>
<dbReference type="Gene3D" id="3.40.50.80">
    <property type="entry name" value="Nucleotide-binding domain of ferredoxin-NADP reductase (FNR) module"/>
    <property type="match status" value="1"/>
</dbReference>
<keyword evidence="3" id="KW-0001">2Fe-2S</keyword>
<dbReference type="InterPro" id="IPR017927">
    <property type="entry name" value="FAD-bd_FR_type"/>
</dbReference>
<dbReference type="KEGG" id="gpo:GPOL_c41340"/>
<dbReference type="PROSITE" id="PS51384">
    <property type="entry name" value="FAD_FR"/>
    <property type="match status" value="1"/>
</dbReference>
<dbReference type="InterPro" id="IPR001709">
    <property type="entry name" value="Flavoprot_Pyr_Nucl_cyt_Rdtase"/>
</dbReference>
<dbReference type="SUPFAM" id="SSF63380">
    <property type="entry name" value="Riboflavin synthase domain-like"/>
    <property type="match status" value="1"/>
</dbReference>
<dbReference type="HOGENOM" id="CLU_003827_14_1_11"/>
<dbReference type="Gene3D" id="2.40.30.10">
    <property type="entry name" value="Translation factors"/>
    <property type="match status" value="1"/>
</dbReference>
<proteinExistence type="predicted"/>
<dbReference type="InterPro" id="IPR050415">
    <property type="entry name" value="MRET"/>
</dbReference>
<dbReference type="CDD" id="cd00207">
    <property type="entry name" value="fer2"/>
    <property type="match status" value="1"/>
</dbReference>
<dbReference type="GeneID" id="90161140"/>
<feature type="domain" description="FAD-binding FR-type" evidence="10">
    <location>
        <begin position="14"/>
        <end position="120"/>
    </location>
</feature>
<organism evidence="11 12">
    <name type="scientific">Gordonia polyisoprenivorans (strain DSM 44266 / VH2)</name>
    <dbReference type="NCBI Taxonomy" id="1112204"/>
    <lineage>
        <taxon>Bacteria</taxon>
        <taxon>Bacillati</taxon>
        <taxon>Actinomycetota</taxon>
        <taxon>Actinomycetes</taxon>
        <taxon>Mycobacteriales</taxon>
        <taxon>Gordoniaceae</taxon>
        <taxon>Gordonia</taxon>
    </lineage>
</organism>
<reference evidence="11 12" key="1">
    <citation type="journal article" date="2012" name="Appl. Environ. Microbiol.">
        <title>Involvement of two latex-clearing proteins during rubber degradation and insights into the subsequent degradation pathway revealed by the genome sequence of Gordonia polyisoprenivorans strain VH2.</title>
        <authorList>
            <person name="Hiessl S."/>
            <person name="Schuldes J."/>
            <person name="Thurmer A."/>
            <person name="Halbsguth T."/>
            <person name="Broker D."/>
            <person name="Angelov A."/>
            <person name="Liebl W."/>
            <person name="Daniel R."/>
            <person name="Steinbuchel A."/>
        </authorList>
    </citation>
    <scope>NUCLEOTIDE SEQUENCE [LARGE SCALE GENOMIC DNA]</scope>
    <source>
        <strain evidence="12">DSM 44266 / VH2</strain>
    </source>
</reference>
<dbReference type="EMBL" id="CP003119">
    <property type="protein sequence ID" value="AFA75140.1"/>
    <property type="molecule type" value="Genomic_DNA"/>
</dbReference>
<evidence type="ECO:0000259" key="9">
    <source>
        <dbReference type="PROSITE" id="PS51085"/>
    </source>
</evidence>